<comment type="catalytic activity">
    <reaction evidence="1">
        <text>Hydrolyzes the link between N-acetylmuramoyl residues and L-amino acid residues in certain cell-wall glycopeptides.</text>
        <dbReference type="EC" id="3.5.1.28"/>
    </reaction>
</comment>
<dbReference type="PANTHER" id="PTHR30404:SF0">
    <property type="entry name" value="N-ACETYLMURAMOYL-L-ALANINE AMIDASE AMIC"/>
    <property type="match status" value="1"/>
</dbReference>
<evidence type="ECO:0000256" key="2">
    <source>
        <dbReference type="ARBA" id="ARBA00011901"/>
    </source>
</evidence>
<feature type="chain" id="PRO_5021786618" description="N-acetylmuramoyl-L-alanine amidase" evidence="4">
    <location>
        <begin position="25"/>
        <end position="583"/>
    </location>
</feature>
<keyword evidence="7" id="KW-1185">Reference proteome</keyword>
<dbReference type="GO" id="GO:0030288">
    <property type="term" value="C:outer membrane-bounded periplasmic space"/>
    <property type="evidence" value="ECO:0007669"/>
    <property type="project" value="TreeGrafter"/>
</dbReference>
<feature type="signal peptide" evidence="4">
    <location>
        <begin position="1"/>
        <end position="24"/>
    </location>
</feature>
<sequence>MMKLMRRRLLGVMALLCIQQQIIAQAFIHLQQPTREQNNVNSPRQFLAGRTCKSCALRINNDSIYVYPTGTFAIKRELGAGRTAFTVTATDTLTGRSASRQVVYYYHPLPPAKATPVFKIDYFSISPRGNLQVTEGDTLRIKMKAFPGCSATWINDMPLRELPPAQSEGLPGFYEGVYVVKAADSLLNGRITITLKDGEGHTTSRHSPNTYRYLPNNGLFTGRTIDNMTYLTTAARGDRLGPEKAGYLDEGVLLHISGREDNYYKVRLSARHSAYIPEALVDTATLAEPSPVSIVTQARVWADDQYDYVSVPLADKLPYLSTQEVRPGKIIVDVYGAYAEEGLSAQLGSTREIRRVAWQQVEPEVFRIVIDLQHAFPWGYQLYYEGNTLTVKIKPTPASLRLRDLTIGVDAGHGGSNVGARGLTGTYEKEMTLTISRLLTTALEKEGAIVLTTRTREQFVANEDRLLYFRRTNPDLLLSIHLNASGNPVDISGTATYYKHPFCEPLARAIYNRMLETGLNGFGCNGGFNFILNNPTEFPDVLVETLFLSHPADEARVLDPDFRQEMVQKIIQGLKDFLEECKM</sequence>
<dbReference type="Pfam" id="PF01520">
    <property type="entry name" value="Amidase_3"/>
    <property type="match status" value="1"/>
</dbReference>
<dbReference type="PANTHER" id="PTHR30404">
    <property type="entry name" value="N-ACETYLMURAMOYL-L-ALANINE AMIDASE"/>
    <property type="match status" value="1"/>
</dbReference>
<dbReference type="GO" id="GO:0008745">
    <property type="term" value="F:N-acetylmuramoyl-L-alanine amidase activity"/>
    <property type="evidence" value="ECO:0007669"/>
    <property type="project" value="UniProtKB-EC"/>
</dbReference>
<comment type="caution">
    <text evidence="6">The sequence shown here is derived from an EMBL/GenBank/DDBJ whole genome shotgun (WGS) entry which is preliminary data.</text>
</comment>
<reference evidence="6 7" key="1">
    <citation type="journal article" date="2013" name="Stand. Genomic Sci.">
        <title>Genomic Encyclopedia of Type Strains, Phase I: The one thousand microbial genomes (KMG-I) project.</title>
        <authorList>
            <person name="Kyrpides N.C."/>
            <person name="Woyke T."/>
            <person name="Eisen J.A."/>
            <person name="Garrity G."/>
            <person name="Lilburn T.G."/>
            <person name="Beck B.J."/>
            <person name="Whitman W.B."/>
            <person name="Hugenholtz P."/>
            <person name="Klenk H.P."/>
        </authorList>
    </citation>
    <scope>NUCLEOTIDE SEQUENCE [LARGE SCALE GENOMIC DNA]</scope>
    <source>
        <strain evidence="6 7">DSM 13484</strain>
    </source>
</reference>
<dbReference type="AlphaFoldDB" id="A0A562TEP1"/>
<dbReference type="InterPro" id="IPR050695">
    <property type="entry name" value="N-acetylmuramoyl_amidase_3"/>
</dbReference>
<dbReference type="CDD" id="cd02696">
    <property type="entry name" value="MurNAc-LAA"/>
    <property type="match status" value="1"/>
</dbReference>
<gene>
    <name evidence="6" type="ORF">LX66_1392</name>
</gene>
<dbReference type="Gene3D" id="2.60.40.3500">
    <property type="match status" value="1"/>
</dbReference>
<dbReference type="InterPro" id="IPR002508">
    <property type="entry name" value="MurNAc-LAA_cat"/>
</dbReference>
<dbReference type="Gene3D" id="3.40.630.40">
    <property type="entry name" value="Zn-dependent exopeptidases"/>
    <property type="match status" value="1"/>
</dbReference>
<dbReference type="OrthoDB" id="9806267at2"/>
<keyword evidence="4" id="KW-0732">Signal</keyword>
<proteinExistence type="predicted"/>
<organism evidence="6 7">
    <name type="scientific">Chitinophaga japonensis</name>
    <name type="common">Flexibacter japonensis</name>
    <dbReference type="NCBI Taxonomy" id="104662"/>
    <lineage>
        <taxon>Bacteria</taxon>
        <taxon>Pseudomonadati</taxon>
        <taxon>Bacteroidota</taxon>
        <taxon>Chitinophagia</taxon>
        <taxon>Chitinophagales</taxon>
        <taxon>Chitinophagaceae</taxon>
        <taxon>Chitinophaga</taxon>
    </lineage>
</organism>
<dbReference type="EMBL" id="VLLG01000002">
    <property type="protein sequence ID" value="TWI92011.1"/>
    <property type="molecule type" value="Genomic_DNA"/>
</dbReference>
<evidence type="ECO:0000256" key="3">
    <source>
        <dbReference type="ARBA" id="ARBA00022801"/>
    </source>
</evidence>
<evidence type="ECO:0000313" key="6">
    <source>
        <dbReference type="EMBL" id="TWI92011.1"/>
    </source>
</evidence>
<name>A0A562TEP1_CHIJA</name>
<dbReference type="GO" id="GO:0009253">
    <property type="term" value="P:peptidoglycan catabolic process"/>
    <property type="evidence" value="ECO:0007669"/>
    <property type="project" value="InterPro"/>
</dbReference>
<dbReference type="SMART" id="SM00646">
    <property type="entry name" value="Ami_3"/>
    <property type="match status" value="1"/>
</dbReference>
<dbReference type="SUPFAM" id="SSF53187">
    <property type="entry name" value="Zn-dependent exopeptidases"/>
    <property type="match status" value="1"/>
</dbReference>
<protein>
    <recommendedName>
        <fullName evidence="2">N-acetylmuramoyl-L-alanine amidase</fullName>
        <ecNumber evidence="2">3.5.1.28</ecNumber>
    </recommendedName>
</protein>
<feature type="domain" description="MurNAc-LAA" evidence="5">
    <location>
        <begin position="466"/>
        <end position="575"/>
    </location>
</feature>
<accession>A0A562TEP1</accession>
<evidence type="ECO:0000259" key="5">
    <source>
        <dbReference type="SMART" id="SM00646"/>
    </source>
</evidence>
<evidence type="ECO:0000256" key="4">
    <source>
        <dbReference type="SAM" id="SignalP"/>
    </source>
</evidence>
<evidence type="ECO:0000313" key="7">
    <source>
        <dbReference type="Proteomes" id="UP000316778"/>
    </source>
</evidence>
<keyword evidence="3" id="KW-0378">Hydrolase</keyword>
<dbReference type="EC" id="3.5.1.28" evidence="2"/>
<evidence type="ECO:0000256" key="1">
    <source>
        <dbReference type="ARBA" id="ARBA00001561"/>
    </source>
</evidence>
<dbReference type="Proteomes" id="UP000316778">
    <property type="component" value="Unassembled WGS sequence"/>
</dbReference>
<dbReference type="RefSeq" id="WP_158642554.1">
    <property type="nucleotide sequence ID" value="NZ_BAAAFY010000001.1"/>
</dbReference>